<sequence>MHFLTFKPPEAISLVIFLALLNICYASMPAAYPGNVVSIPPASSCSKGTACSATSTSLSVAAYRAMEDGAGKNEKRDDGPGVFDYSSINMNWEKYTPSSSPEQSTQGLAVTKPYPFQDPWGDQVECYPWSVRSATSTVCLGLTSVVSYNYKTPEQPVCFKRSVSMHVAISVAAAATDKHCADSKKENKFKRNDAGESQFSEVYNKDTQNEVLVAIMVDKGYAIDIPQSCVNNFQDKTMYHCRRDSDGTEVFGGQFREGPVVYMWKPLSSRGPGDPQTGKKNEVI</sequence>
<evidence type="ECO:0000256" key="1">
    <source>
        <dbReference type="SAM" id="SignalP"/>
    </source>
</evidence>
<name>A0AAJ0CJE9_9HYPO</name>
<comment type="caution">
    <text evidence="2">The sequence shown here is derived from an EMBL/GenBank/DDBJ whole genome shotgun (WGS) entry which is preliminary data.</text>
</comment>
<evidence type="ECO:0000313" key="3">
    <source>
        <dbReference type="Proteomes" id="UP001251528"/>
    </source>
</evidence>
<organism evidence="2 3">
    <name type="scientific">Conoideocrella luteorostrata</name>
    <dbReference type="NCBI Taxonomy" id="1105319"/>
    <lineage>
        <taxon>Eukaryota</taxon>
        <taxon>Fungi</taxon>
        <taxon>Dikarya</taxon>
        <taxon>Ascomycota</taxon>
        <taxon>Pezizomycotina</taxon>
        <taxon>Sordariomycetes</taxon>
        <taxon>Hypocreomycetidae</taxon>
        <taxon>Hypocreales</taxon>
        <taxon>Clavicipitaceae</taxon>
        <taxon>Conoideocrella</taxon>
    </lineage>
</organism>
<reference evidence="2" key="1">
    <citation type="submission" date="2023-06" db="EMBL/GenBank/DDBJ databases">
        <title>Conoideocrella luteorostrata (Hypocreales: Clavicipitaceae), a potential biocontrol fungus for elongate hemlock scale in United States Christmas tree production areas.</title>
        <authorList>
            <person name="Barrett H."/>
            <person name="Lovett B."/>
            <person name="Macias A.M."/>
            <person name="Stajich J.E."/>
            <person name="Kasson M.T."/>
        </authorList>
    </citation>
    <scope>NUCLEOTIDE SEQUENCE</scope>
    <source>
        <strain evidence="2">ARSEF 14590</strain>
    </source>
</reference>
<evidence type="ECO:0000313" key="2">
    <source>
        <dbReference type="EMBL" id="KAK2594151.1"/>
    </source>
</evidence>
<dbReference type="EMBL" id="JASWJB010000179">
    <property type="protein sequence ID" value="KAK2594151.1"/>
    <property type="molecule type" value="Genomic_DNA"/>
</dbReference>
<feature type="signal peptide" evidence="1">
    <location>
        <begin position="1"/>
        <end position="26"/>
    </location>
</feature>
<keyword evidence="1" id="KW-0732">Signal</keyword>
<protein>
    <recommendedName>
        <fullName evidence="4">Secreted protein</fullName>
    </recommendedName>
</protein>
<feature type="chain" id="PRO_5042610744" description="Secreted protein" evidence="1">
    <location>
        <begin position="27"/>
        <end position="284"/>
    </location>
</feature>
<dbReference type="Proteomes" id="UP001251528">
    <property type="component" value="Unassembled WGS sequence"/>
</dbReference>
<proteinExistence type="predicted"/>
<dbReference type="AlphaFoldDB" id="A0AAJ0CJE9"/>
<keyword evidence="3" id="KW-1185">Reference proteome</keyword>
<gene>
    <name evidence="2" type="ORF">QQS21_008150</name>
</gene>
<accession>A0AAJ0CJE9</accession>
<evidence type="ECO:0008006" key="4">
    <source>
        <dbReference type="Google" id="ProtNLM"/>
    </source>
</evidence>